<feature type="region of interest" description="Disordered" evidence="1">
    <location>
        <begin position="103"/>
        <end position="125"/>
    </location>
</feature>
<sequence length="170" mass="18932">MLGEEGAQNGTWYHATSGPTQNKPYKLEIQTKRLNSHGIETIHPITQIDPGNKNKLKASVQKTPPRFCQRWVVEVLRDLENKKLVPEGTSAGWYGAMEVDPYSSDGAPASQPGAAGPSSLQGAQTYDDMASGETHNTEAQAPQWVWDEQAQQYRYWSVNSGRWIWQTTGQ</sequence>
<dbReference type="EMBL" id="JAQQWK010000004">
    <property type="protein sequence ID" value="KAK8043482.1"/>
    <property type="molecule type" value="Genomic_DNA"/>
</dbReference>
<gene>
    <name evidence="2" type="ORF">PG993_005912</name>
</gene>
<organism evidence="2 3">
    <name type="scientific">Apiospora rasikravindrae</name>
    <dbReference type="NCBI Taxonomy" id="990691"/>
    <lineage>
        <taxon>Eukaryota</taxon>
        <taxon>Fungi</taxon>
        <taxon>Dikarya</taxon>
        <taxon>Ascomycota</taxon>
        <taxon>Pezizomycotina</taxon>
        <taxon>Sordariomycetes</taxon>
        <taxon>Xylariomycetidae</taxon>
        <taxon>Amphisphaeriales</taxon>
        <taxon>Apiosporaceae</taxon>
        <taxon>Apiospora</taxon>
    </lineage>
</organism>
<name>A0ABR1TA53_9PEZI</name>
<evidence type="ECO:0000256" key="1">
    <source>
        <dbReference type="SAM" id="MobiDB-lite"/>
    </source>
</evidence>
<feature type="compositionally biased region" description="Low complexity" evidence="1">
    <location>
        <begin position="103"/>
        <end position="119"/>
    </location>
</feature>
<reference evidence="2 3" key="1">
    <citation type="submission" date="2023-01" db="EMBL/GenBank/DDBJ databases">
        <title>Analysis of 21 Apiospora genomes using comparative genomics revels a genus with tremendous synthesis potential of carbohydrate active enzymes and secondary metabolites.</title>
        <authorList>
            <person name="Sorensen T."/>
        </authorList>
    </citation>
    <scope>NUCLEOTIDE SEQUENCE [LARGE SCALE GENOMIC DNA]</scope>
    <source>
        <strain evidence="2 3">CBS 33761</strain>
    </source>
</reference>
<dbReference type="Proteomes" id="UP001444661">
    <property type="component" value="Unassembled WGS sequence"/>
</dbReference>
<proteinExistence type="predicted"/>
<keyword evidence="3" id="KW-1185">Reference proteome</keyword>
<evidence type="ECO:0000313" key="3">
    <source>
        <dbReference type="Proteomes" id="UP001444661"/>
    </source>
</evidence>
<comment type="caution">
    <text evidence="2">The sequence shown here is derived from an EMBL/GenBank/DDBJ whole genome shotgun (WGS) entry which is preliminary data.</text>
</comment>
<evidence type="ECO:0000313" key="2">
    <source>
        <dbReference type="EMBL" id="KAK8043482.1"/>
    </source>
</evidence>
<protein>
    <submittedName>
        <fullName evidence="2">Uncharacterized protein</fullName>
    </submittedName>
</protein>
<accession>A0ABR1TA53</accession>